<comment type="caution">
    <text evidence="2">The sequence shown here is derived from an EMBL/GenBank/DDBJ whole genome shotgun (WGS) entry which is preliminary data.</text>
</comment>
<feature type="chain" id="PRO_5041676960" evidence="1">
    <location>
        <begin position="21"/>
        <end position="470"/>
    </location>
</feature>
<protein>
    <submittedName>
        <fullName evidence="2">Uncharacterized protein</fullName>
    </submittedName>
</protein>
<reference evidence="2" key="1">
    <citation type="submission" date="2023-07" db="EMBL/GenBank/DDBJ databases">
        <title>Chromosome-level genome assembly of Artemia franciscana.</title>
        <authorList>
            <person name="Jo E."/>
        </authorList>
    </citation>
    <scope>NUCLEOTIDE SEQUENCE</scope>
    <source>
        <tissue evidence="2">Whole body</tissue>
    </source>
</reference>
<proteinExistence type="predicted"/>
<dbReference type="Proteomes" id="UP001187531">
    <property type="component" value="Unassembled WGS sequence"/>
</dbReference>
<dbReference type="Gene3D" id="3.40.50.300">
    <property type="entry name" value="P-loop containing nucleotide triphosphate hydrolases"/>
    <property type="match status" value="1"/>
</dbReference>
<name>A0AA88HTC2_ARTSF</name>
<feature type="signal peptide" evidence="1">
    <location>
        <begin position="1"/>
        <end position="20"/>
    </location>
</feature>
<dbReference type="EMBL" id="JAVRJZ010000014">
    <property type="protein sequence ID" value="KAK2713721.1"/>
    <property type="molecule type" value="Genomic_DNA"/>
</dbReference>
<keyword evidence="3" id="KW-1185">Reference proteome</keyword>
<evidence type="ECO:0000256" key="1">
    <source>
        <dbReference type="SAM" id="SignalP"/>
    </source>
</evidence>
<sequence length="470" mass="53223">MTLNVLFVFFVFCFLQFVFFNDASYKSQDVVKLVDYVNLLHWIDLGSPLHLSEGAKVNIRRRKTELVLPKGQFATYETNIRPKHIILKSEYDRSIYVSVFQALNPSNLKESKYVSCESNSWLFNTTDEELKLIKIENRNSAVLTVKKLAAGSSTVEKTIAILHPDGKKRLRQLRSFEESPMVISVLGLSGSGKSTIASLLSGKEEMFESGRRSTRTTTIGIDMSPIIPFSEYLPTLKDQYKDEINFSNHRNIPLIITDSEGMGVRGKYIDLVASVPPFLVSNMMIWITTDSLRVDEELKKLDKYLNLANKIQDESTCEDFKAAHLIVVINKMQGDESDEELTDVLVEDELDNEDNFSLARNVITKNLKECFQSLQVIRFPYLKLPSNATSVKYDYLKGPDGGKFITSLLKIVNLILNTSNVRRTVSGIPIGPDSIEELIKKVIDISNNGSEFTRNDFKSALLIAEQNRMI</sequence>
<dbReference type="AlphaFoldDB" id="A0AA88HTC2"/>
<organism evidence="2 3">
    <name type="scientific">Artemia franciscana</name>
    <name type="common">Brine shrimp</name>
    <name type="synonym">Artemia sanfranciscana</name>
    <dbReference type="NCBI Taxonomy" id="6661"/>
    <lineage>
        <taxon>Eukaryota</taxon>
        <taxon>Metazoa</taxon>
        <taxon>Ecdysozoa</taxon>
        <taxon>Arthropoda</taxon>
        <taxon>Crustacea</taxon>
        <taxon>Branchiopoda</taxon>
        <taxon>Anostraca</taxon>
        <taxon>Artemiidae</taxon>
        <taxon>Artemia</taxon>
    </lineage>
</organism>
<keyword evidence="1" id="KW-0732">Signal</keyword>
<dbReference type="SUPFAM" id="SSF52540">
    <property type="entry name" value="P-loop containing nucleoside triphosphate hydrolases"/>
    <property type="match status" value="1"/>
</dbReference>
<gene>
    <name evidence="2" type="ORF">QYM36_009561</name>
</gene>
<evidence type="ECO:0000313" key="2">
    <source>
        <dbReference type="EMBL" id="KAK2713721.1"/>
    </source>
</evidence>
<evidence type="ECO:0000313" key="3">
    <source>
        <dbReference type="Proteomes" id="UP001187531"/>
    </source>
</evidence>
<dbReference type="InterPro" id="IPR027417">
    <property type="entry name" value="P-loop_NTPase"/>
</dbReference>
<accession>A0AA88HTC2</accession>